<organism evidence="2 3">
    <name type="scientific">Fusarium sporotrichioides</name>
    <dbReference type="NCBI Taxonomy" id="5514"/>
    <lineage>
        <taxon>Eukaryota</taxon>
        <taxon>Fungi</taxon>
        <taxon>Dikarya</taxon>
        <taxon>Ascomycota</taxon>
        <taxon>Pezizomycotina</taxon>
        <taxon>Sordariomycetes</taxon>
        <taxon>Hypocreomycetidae</taxon>
        <taxon>Hypocreales</taxon>
        <taxon>Nectriaceae</taxon>
        <taxon>Fusarium</taxon>
    </lineage>
</organism>
<sequence>MAPSEFFIRLQKGITGGFAPPTLSLIISMQVNGDDLQISINRNTVGDMSEESRTVAIVDHEDTIDKLGEILHELPTEDPPGSEDIYGLDTGIAWGSEDLEWWNGGPNGVGGGQSSVQPTPEQKNKFKRAVEIVYKIAGEE</sequence>
<keyword evidence="3" id="KW-1185">Reference proteome</keyword>
<evidence type="ECO:0000313" key="3">
    <source>
        <dbReference type="Proteomes" id="UP000266152"/>
    </source>
</evidence>
<reference evidence="2 3" key="1">
    <citation type="journal article" date="2018" name="PLoS Pathog.">
        <title>Evolution of structural diversity of trichothecenes, a family of toxins produced by plant pathogenic and entomopathogenic fungi.</title>
        <authorList>
            <person name="Proctor R.H."/>
            <person name="McCormick S.P."/>
            <person name="Kim H.S."/>
            <person name="Cardoza R.E."/>
            <person name="Stanley A.M."/>
            <person name="Lindo L."/>
            <person name="Kelly A."/>
            <person name="Brown D.W."/>
            <person name="Lee T."/>
            <person name="Vaughan M.M."/>
            <person name="Alexander N.J."/>
            <person name="Busman M."/>
            <person name="Gutierrez S."/>
        </authorList>
    </citation>
    <scope>NUCLEOTIDE SEQUENCE [LARGE SCALE GENOMIC DNA]</scope>
    <source>
        <strain evidence="2 3">NRRL 3299</strain>
    </source>
</reference>
<feature type="region of interest" description="Disordered" evidence="1">
    <location>
        <begin position="103"/>
        <end position="123"/>
    </location>
</feature>
<comment type="caution">
    <text evidence="2">The sequence shown here is derived from an EMBL/GenBank/DDBJ whole genome shotgun (WGS) entry which is preliminary data.</text>
</comment>
<name>A0A395S3A0_FUSSP</name>
<protein>
    <submittedName>
        <fullName evidence="2">Uncharacterized protein</fullName>
    </submittedName>
</protein>
<evidence type="ECO:0000256" key="1">
    <source>
        <dbReference type="SAM" id="MobiDB-lite"/>
    </source>
</evidence>
<evidence type="ECO:0000313" key="2">
    <source>
        <dbReference type="EMBL" id="RGP66715.1"/>
    </source>
</evidence>
<dbReference type="EMBL" id="PXOF01000090">
    <property type="protein sequence ID" value="RGP66715.1"/>
    <property type="molecule type" value="Genomic_DNA"/>
</dbReference>
<dbReference type="Proteomes" id="UP000266152">
    <property type="component" value="Unassembled WGS sequence"/>
</dbReference>
<dbReference type="AlphaFoldDB" id="A0A395S3A0"/>
<accession>A0A395S3A0</accession>
<proteinExistence type="predicted"/>
<gene>
    <name evidence="2" type="ORF">FSPOR_6455</name>
</gene>